<dbReference type="InterPro" id="IPR031167">
    <property type="entry name" value="G_OBG"/>
</dbReference>
<dbReference type="Gene3D" id="1.20.120.1190">
    <property type="match status" value="1"/>
</dbReference>
<evidence type="ECO:0000256" key="5">
    <source>
        <dbReference type="ARBA" id="ARBA00023242"/>
    </source>
</evidence>
<comment type="caution">
    <text evidence="9">The sequence shown here is derived from an EMBL/GenBank/DDBJ whole genome shotgun (WGS) entry which is preliminary data.</text>
</comment>
<dbReference type="PROSITE" id="PS51710">
    <property type="entry name" value="G_OBG"/>
    <property type="match status" value="1"/>
</dbReference>
<evidence type="ECO:0000259" key="8">
    <source>
        <dbReference type="PROSITE" id="PS51710"/>
    </source>
</evidence>
<dbReference type="Gene3D" id="3.40.50.300">
    <property type="entry name" value="P-loop containing nucleotide triphosphate hydrolases"/>
    <property type="match status" value="1"/>
</dbReference>
<evidence type="ECO:0000313" key="9">
    <source>
        <dbReference type="EMBL" id="KAF7683114.1"/>
    </source>
</evidence>
<dbReference type="Pfam" id="PF17835">
    <property type="entry name" value="NOG1_N"/>
    <property type="match status" value="1"/>
</dbReference>
<dbReference type="PRINTS" id="PR00326">
    <property type="entry name" value="GTP1OBG"/>
</dbReference>
<keyword evidence="4" id="KW-0342">GTP-binding</keyword>
<dbReference type="InterPro" id="IPR012973">
    <property type="entry name" value="NOG_C"/>
</dbReference>
<reference evidence="9 10" key="1">
    <citation type="submission" date="2019-01" db="EMBL/GenBank/DDBJ databases">
        <title>Genomes sequencing and comparative genomics of infectious freshwater microsporidia, Cucumispora dikerogammari and Thelohania contejeani.</title>
        <authorList>
            <person name="Cormier A."/>
            <person name="Giraud I."/>
            <person name="Wattier R."/>
            <person name="Teixeira M."/>
            <person name="Grandjean F."/>
            <person name="Rigaud T."/>
            <person name="Cordaux R."/>
        </authorList>
    </citation>
    <scope>NUCLEOTIDE SEQUENCE [LARGE SCALE GENOMIC DNA]</scope>
    <source>
        <strain evidence="9">T1</strain>
        <tissue evidence="9">Spores</tissue>
    </source>
</reference>
<dbReference type="Pfam" id="PF02421">
    <property type="entry name" value="FeoB_N"/>
    <property type="match status" value="1"/>
</dbReference>
<keyword evidence="2" id="KW-0690">Ribosome biogenesis</keyword>
<keyword evidence="6" id="KW-0175">Coiled coil</keyword>
<evidence type="ECO:0000256" key="3">
    <source>
        <dbReference type="ARBA" id="ARBA00022741"/>
    </source>
</evidence>
<feature type="coiled-coil region" evidence="6">
    <location>
        <begin position="421"/>
        <end position="463"/>
    </location>
</feature>
<proteinExistence type="predicted"/>
<keyword evidence="10" id="KW-1185">Reference proteome</keyword>
<feature type="region of interest" description="Disordered" evidence="7">
    <location>
        <begin position="483"/>
        <end position="504"/>
    </location>
</feature>
<evidence type="ECO:0000256" key="4">
    <source>
        <dbReference type="ARBA" id="ARBA00023134"/>
    </source>
</evidence>
<dbReference type="Pfam" id="PF06858">
    <property type="entry name" value="NOG1"/>
    <property type="match status" value="1"/>
</dbReference>
<gene>
    <name evidence="9" type="primary">NOG1</name>
    <name evidence="9" type="ORF">TCON_1675</name>
</gene>
<sequence length="550" mass="64356">MIKNYKTIPTVPLSTELIDNVLSKTMRKTPTVIHNQRNTGKIRAFYTKKIKFAANEFQDRLSRIINSFPILEDIHPFYADLFNVLYDRDHYKMALGHINVVRNTIKNIGDEYIRLLKYGDTLYRCKQLKRAGLGKMATAAKKLTPTLEYLEQVRQHMSRVPSIDPSARTLLICGFPNVGKSSFMNKISRAQVDVQPYAFTTKSLFVGHFDYAYLRFQVIDTPGILDHPIEERNLIEMQSITALAHLRATVLYFFDLSENCGFPVADQIALLVSLEPLLVNQILLVFSKCDLKPLSVYLNEEDDGTLAKFLEGRRYVELSSQEEMNVDLVKNTACDMLVDEKLKKKMESEKITEFMNRIKVVRPLHLREKGENVLVAEDVVTERMKEVEDPEYVFDDRKNNFVAEEERYDEMPEFYDGKNLADFVDEKIMQRLDELEEEENEQLEKYAKEYDILSKEERAMKDEIVIARRARIQEYSMNKRASIPKRWKKQSKETEKNVSEKKDKLKVALPKSEIKLKMQIEKIRKKVNKRYYDKTPKHAFRGAPKKRGKW</sequence>
<name>A0ABQ7HY58_9MICR</name>
<evidence type="ECO:0000256" key="7">
    <source>
        <dbReference type="SAM" id="MobiDB-lite"/>
    </source>
</evidence>
<dbReference type="PANTHER" id="PTHR45759">
    <property type="entry name" value="NUCLEOLAR GTP-BINDING PROTEIN 1"/>
    <property type="match status" value="1"/>
</dbReference>
<dbReference type="EMBL" id="SBIQ01000128">
    <property type="protein sequence ID" value="KAF7683114.1"/>
    <property type="molecule type" value="Genomic_DNA"/>
</dbReference>
<dbReference type="Proteomes" id="UP001516464">
    <property type="component" value="Unassembled WGS sequence"/>
</dbReference>
<dbReference type="InterPro" id="IPR041623">
    <property type="entry name" value="NOG1_N"/>
</dbReference>
<evidence type="ECO:0000256" key="1">
    <source>
        <dbReference type="ARBA" id="ARBA00004604"/>
    </source>
</evidence>
<dbReference type="SUPFAM" id="SSF52540">
    <property type="entry name" value="P-loop containing nucleoside triphosphate hydrolases"/>
    <property type="match status" value="1"/>
</dbReference>
<dbReference type="CDD" id="cd01897">
    <property type="entry name" value="NOG"/>
    <property type="match status" value="1"/>
</dbReference>
<protein>
    <submittedName>
        <fullName evidence="9">Nucleolar GTP-binding protein 1</fullName>
    </submittedName>
</protein>
<dbReference type="Pfam" id="PF08155">
    <property type="entry name" value="NOGCT"/>
    <property type="match status" value="1"/>
</dbReference>
<organism evidence="9 10">
    <name type="scientific">Astathelohania contejeani</name>
    <dbReference type="NCBI Taxonomy" id="164912"/>
    <lineage>
        <taxon>Eukaryota</taxon>
        <taxon>Fungi</taxon>
        <taxon>Fungi incertae sedis</taxon>
        <taxon>Microsporidia</taxon>
        <taxon>Astathelohaniidae</taxon>
        <taxon>Astathelohania</taxon>
    </lineage>
</organism>
<evidence type="ECO:0000256" key="2">
    <source>
        <dbReference type="ARBA" id="ARBA00022517"/>
    </source>
</evidence>
<dbReference type="InterPro" id="IPR006073">
    <property type="entry name" value="GTP-bd"/>
</dbReference>
<feature type="compositionally biased region" description="Basic and acidic residues" evidence="7">
    <location>
        <begin position="490"/>
        <end position="504"/>
    </location>
</feature>
<accession>A0ABQ7HY58</accession>
<keyword evidence="3" id="KW-0547">Nucleotide-binding</keyword>
<feature type="domain" description="OBG-type G" evidence="8">
    <location>
        <begin position="168"/>
        <end position="338"/>
    </location>
</feature>
<dbReference type="InterPro" id="IPR010674">
    <property type="entry name" value="NOG1_Rossman_fold_dom"/>
</dbReference>
<comment type="subcellular location">
    <subcellularLocation>
        <location evidence="1">Nucleus</location>
        <location evidence="1">Nucleolus</location>
    </subcellularLocation>
</comment>
<dbReference type="InterPro" id="IPR027417">
    <property type="entry name" value="P-loop_NTPase"/>
</dbReference>
<dbReference type="InterPro" id="IPR030389">
    <property type="entry name" value="G_FEOB_dom"/>
</dbReference>
<evidence type="ECO:0000256" key="6">
    <source>
        <dbReference type="SAM" id="Coils"/>
    </source>
</evidence>
<evidence type="ECO:0000313" key="10">
    <source>
        <dbReference type="Proteomes" id="UP001516464"/>
    </source>
</evidence>
<keyword evidence="5" id="KW-0539">Nucleus</keyword>